<keyword evidence="11" id="KW-0482">Metalloprotease</keyword>
<comment type="similarity">
    <text evidence="3">Belongs to the peptidase M1 family.</text>
</comment>
<reference evidence="14 15" key="1">
    <citation type="submission" date="2024-09" db="EMBL/GenBank/DDBJ databases">
        <authorList>
            <person name="Sun Q."/>
            <person name="Mori K."/>
        </authorList>
    </citation>
    <scope>NUCLEOTIDE SEQUENCE [LARGE SCALE GENOMIC DNA]</scope>
    <source>
        <strain evidence="14 15">CECT 7908</strain>
    </source>
</reference>
<comment type="caution">
    <text evidence="14">The sequence shown here is derived from an EMBL/GenBank/DDBJ whole genome shotgun (WGS) entry which is preliminary data.</text>
</comment>
<evidence type="ECO:0000313" key="15">
    <source>
        <dbReference type="Proteomes" id="UP001589589"/>
    </source>
</evidence>
<dbReference type="Proteomes" id="UP001589589">
    <property type="component" value="Unassembled WGS sequence"/>
</dbReference>
<sequence length="687" mass="80878">MKYFLFFFTIFSFAQQTQYVDFKTVLGEISINPIDRAVSGNVTYEFEVLQSIDTIKIDAQNMTFTDIKINGNIITARNTNKQLQLIFPFQKGKHTLTFSYATQPKQALYFINAESKDDLEIWTQGQGRYTSNWFPSFDDVNEKVVFNLNITFDKNYTVISNGVLKNKIENGNTFIWQYRMENPMSSYLLALAIGKYEEKNLKSKSRIPLEYYIENNDISRIEPTYRYSKEIFDFLEKEIGVKYPWEIYRQAPVRDFLYAGMENTTATLFSTRYVVDSTGFEDRKYTNVNAHELAHHWFGNLITAESSTHHWLQEGFATYYALLAEKEIYGEDYFYSKLYDTAQQLKFASRTDTIPVLNAKASSLTFYEKGAWSLFVLHNALGDKVFKKVIKNYLKKYAYKTVNTEDFFEEIKKLSNYDLKEFSKVWLETTAFNTQQANELLNKNKSIQTRLEVDKYSKKTITEKEDFLSKTLQSDVYFTVKKAIINQIKNEKYEAKKQLLTLALNTNNIQIRQEVAATLHKIPEDFRIQYETLLDDKSYQTQEIALFYLWNNFPSHRNEYLNKSKNWIGFNDYNLRTLWLSLALSTPDYTTEPQVLINELIEYSSPKYEATTRQNALENLINFRLTNDIVLTNLVNATTHHMWQFSKFGRENIRLLLKNSEMRSSFERIIPNLSSNEQFQLNRLLKE</sequence>
<evidence type="ECO:0000256" key="2">
    <source>
        <dbReference type="ARBA" id="ARBA00001947"/>
    </source>
</evidence>
<proteinExistence type="inferred from homology"/>
<comment type="cofactor">
    <cofactor evidence="2">
        <name>Zn(2+)</name>
        <dbReference type="ChEBI" id="CHEBI:29105"/>
    </cofactor>
</comment>
<dbReference type="PANTHER" id="PTHR11533:SF174">
    <property type="entry name" value="PUROMYCIN-SENSITIVE AMINOPEPTIDASE-RELATED"/>
    <property type="match status" value="1"/>
</dbReference>
<feature type="domain" description="Aminopeptidase N-like N-terminal" evidence="13">
    <location>
        <begin position="29"/>
        <end position="188"/>
    </location>
</feature>
<evidence type="ECO:0000259" key="13">
    <source>
        <dbReference type="Pfam" id="PF17900"/>
    </source>
</evidence>
<keyword evidence="10" id="KW-0862">Zinc</keyword>
<comment type="catalytic activity">
    <reaction evidence="1">
        <text>Release of an N-terminal amino acid, Xaa-|-Yaa- from a peptide, amide or arylamide. Xaa is preferably Ala, but may be most amino acids including Pro (slow action). When a terminal hydrophobic residue is followed by a prolyl residue, the two may be released as an intact Xaa-Pro dipeptide.</text>
        <dbReference type="EC" id="3.4.11.2"/>
    </reaction>
</comment>
<evidence type="ECO:0000256" key="11">
    <source>
        <dbReference type="ARBA" id="ARBA00023049"/>
    </source>
</evidence>
<evidence type="ECO:0000256" key="10">
    <source>
        <dbReference type="ARBA" id="ARBA00022833"/>
    </source>
</evidence>
<dbReference type="InterPro" id="IPR027268">
    <property type="entry name" value="Peptidase_M4/M1_CTD_sf"/>
</dbReference>
<accession>A0ABV5FRS9</accession>
<keyword evidence="15" id="KW-1185">Reference proteome</keyword>
<keyword evidence="7" id="KW-0645">Protease</keyword>
<dbReference type="RefSeq" id="WP_290264333.1">
    <property type="nucleotide sequence ID" value="NZ_JAUFQQ010000003.1"/>
</dbReference>
<dbReference type="InterPro" id="IPR050344">
    <property type="entry name" value="Peptidase_M1_aminopeptidases"/>
</dbReference>
<evidence type="ECO:0000256" key="1">
    <source>
        <dbReference type="ARBA" id="ARBA00000098"/>
    </source>
</evidence>
<keyword evidence="9 14" id="KW-0378">Hydrolase</keyword>
<keyword evidence="6 14" id="KW-0031">Aminopeptidase</keyword>
<dbReference type="SUPFAM" id="SSF63737">
    <property type="entry name" value="Leukotriene A4 hydrolase N-terminal domain"/>
    <property type="match status" value="1"/>
</dbReference>
<evidence type="ECO:0000256" key="8">
    <source>
        <dbReference type="ARBA" id="ARBA00022723"/>
    </source>
</evidence>
<dbReference type="CDD" id="cd09603">
    <property type="entry name" value="M1_APN_like"/>
    <property type="match status" value="1"/>
</dbReference>
<feature type="domain" description="Peptidase M1 membrane alanine aminopeptidase" evidence="12">
    <location>
        <begin position="228"/>
        <end position="426"/>
    </location>
</feature>
<evidence type="ECO:0000256" key="4">
    <source>
        <dbReference type="ARBA" id="ARBA00012564"/>
    </source>
</evidence>
<dbReference type="InterPro" id="IPR014782">
    <property type="entry name" value="Peptidase_M1_dom"/>
</dbReference>
<evidence type="ECO:0000256" key="6">
    <source>
        <dbReference type="ARBA" id="ARBA00022438"/>
    </source>
</evidence>
<evidence type="ECO:0000259" key="12">
    <source>
        <dbReference type="Pfam" id="PF01433"/>
    </source>
</evidence>
<evidence type="ECO:0000256" key="3">
    <source>
        <dbReference type="ARBA" id="ARBA00010136"/>
    </source>
</evidence>
<dbReference type="InterPro" id="IPR042097">
    <property type="entry name" value="Aminopeptidase_N-like_N_sf"/>
</dbReference>
<dbReference type="EC" id="3.4.11.2" evidence="4"/>
<dbReference type="PANTHER" id="PTHR11533">
    <property type="entry name" value="PROTEASE M1 ZINC METALLOPROTEASE"/>
    <property type="match status" value="1"/>
</dbReference>
<dbReference type="Pfam" id="PF01433">
    <property type="entry name" value="Peptidase_M1"/>
    <property type="match status" value="1"/>
</dbReference>
<evidence type="ECO:0000256" key="5">
    <source>
        <dbReference type="ARBA" id="ARBA00015611"/>
    </source>
</evidence>
<keyword evidence="8" id="KW-0479">Metal-binding</keyword>
<organism evidence="14 15">
    <name type="scientific">Flavobacterium branchiarum</name>
    <dbReference type="NCBI Taxonomy" id="1114870"/>
    <lineage>
        <taxon>Bacteria</taxon>
        <taxon>Pseudomonadati</taxon>
        <taxon>Bacteroidota</taxon>
        <taxon>Flavobacteriia</taxon>
        <taxon>Flavobacteriales</taxon>
        <taxon>Flavobacteriaceae</taxon>
        <taxon>Flavobacterium</taxon>
    </lineage>
</organism>
<dbReference type="InterPro" id="IPR001930">
    <property type="entry name" value="Peptidase_M1"/>
</dbReference>
<dbReference type="Gene3D" id="1.10.390.10">
    <property type="entry name" value="Neutral Protease Domain 2"/>
    <property type="match status" value="1"/>
</dbReference>
<name>A0ABV5FRS9_9FLAO</name>
<dbReference type="Pfam" id="PF17900">
    <property type="entry name" value="Peptidase_M1_N"/>
    <property type="match status" value="1"/>
</dbReference>
<dbReference type="InterPro" id="IPR045357">
    <property type="entry name" value="Aminopeptidase_N-like_N"/>
</dbReference>
<protein>
    <recommendedName>
        <fullName evidence="5">Aminopeptidase N</fullName>
        <ecNumber evidence="4">3.4.11.2</ecNumber>
    </recommendedName>
</protein>
<evidence type="ECO:0000313" key="14">
    <source>
        <dbReference type="EMBL" id="MFB9066248.1"/>
    </source>
</evidence>
<dbReference type="PRINTS" id="PR00756">
    <property type="entry name" value="ALADIPTASE"/>
</dbReference>
<dbReference type="Gene3D" id="2.60.40.1730">
    <property type="entry name" value="tricorn interacting facor f3 domain"/>
    <property type="match status" value="1"/>
</dbReference>
<evidence type="ECO:0000256" key="9">
    <source>
        <dbReference type="ARBA" id="ARBA00022801"/>
    </source>
</evidence>
<gene>
    <name evidence="14" type="ORF">ACFFUQ_19705</name>
</gene>
<dbReference type="EMBL" id="JBHMEX010000063">
    <property type="protein sequence ID" value="MFB9066248.1"/>
    <property type="molecule type" value="Genomic_DNA"/>
</dbReference>
<evidence type="ECO:0000256" key="7">
    <source>
        <dbReference type="ARBA" id="ARBA00022670"/>
    </source>
</evidence>
<dbReference type="SUPFAM" id="SSF55486">
    <property type="entry name" value="Metalloproteases ('zincins'), catalytic domain"/>
    <property type="match status" value="1"/>
</dbReference>
<dbReference type="GO" id="GO:0004177">
    <property type="term" value="F:aminopeptidase activity"/>
    <property type="evidence" value="ECO:0007669"/>
    <property type="project" value="UniProtKB-KW"/>
</dbReference>